<dbReference type="AlphaFoldDB" id="A0A0F9JFY0"/>
<evidence type="ECO:0000313" key="1">
    <source>
        <dbReference type="EMBL" id="KKM04716.1"/>
    </source>
</evidence>
<reference evidence="1" key="1">
    <citation type="journal article" date="2015" name="Nature">
        <title>Complex archaea that bridge the gap between prokaryotes and eukaryotes.</title>
        <authorList>
            <person name="Spang A."/>
            <person name="Saw J.H."/>
            <person name="Jorgensen S.L."/>
            <person name="Zaremba-Niedzwiedzka K."/>
            <person name="Martijn J."/>
            <person name="Lind A.E."/>
            <person name="van Eijk R."/>
            <person name="Schleper C."/>
            <person name="Guy L."/>
            <person name="Ettema T.J."/>
        </authorList>
    </citation>
    <scope>NUCLEOTIDE SEQUENCE</scope>
</reference>
<accession>A0A0F9JFY0</accession>
<dbReference type="EMBL" id="LAZR01016393">
    <property type="protein sequence ID" value="KKM04716.1"/>
    <property type="molecule type" value="Genomic_DNA"/>
</dbReference>
<comment type="caution">
    <text evidence="1">The sequence shown here is derived from an EMBL/GenBank/DDBJ whole genome shotgun (WGS) entry which is preliminary data.</text>
</comment>
<gene>
    <name evidence="1" type="ORF">LCGC14_1761490</name>
</gene>
<name>A0A0F9JFY0_9ZZZZ</name>
<protein>
    <submittedName>
        <fullName evidence="1">Uncharacterized protein</fullName>
    </submittedName>
</protein>
<dbReference type="PROSITE" id="PS51257">
    <property type="entry name" value="PROKAR_LIPOPROTEIN"/>
    <property type="match status" value="1"/>
</dbReference>
<proteinExistence type="predicted"/>
<organism evidence="1">
    <name type="scientific">marine sediment metagenome</name>
    <dbReference type="NCBI Taxonomy" id="412755"/>
    <lineage>
        <taxon>unclassified sequences</taxon>
        <taxon>metagenomes</taxon>
        <taxon>ecological metagenomes</taxon>
    </lineage>
</organism>
<sequence length="135" mass="14868">MLVKVPAVALVVLLLACAQAEPGTEIVRIPVVTEVVKEVPVVTEVPVLAITEVPVEVIVTSPDCPPASEVDWLIWSLEDARAMHLVWADYLADHPPEEGSLLKRVVDSREMQLEKVAAYDRRLGIVRQLQRACAQ</sequence>